<evidence type="ECO:0000259" key="8">
    <source>
        <dbReference type="Pfam" id="PF04239"/>
    </source>
</evidence>
<dbReference type="InterPro" id="IPR007353">
    <property type="entry name" value="DUF421"/>
</dbReference>
<keyword evidence="10" id="KW-1185">Reference proteome</keyword>
<dbReference type="AlphaFoldDB" id="A0A3Q9QVH3"/>
<evidence type="ECO:0000313" key="9">
    <source>
        <dbReference type="EMBL" id="AZU62709.1"/>
    </source>
</evidence>
<sequence length="236" mass="27046">MEEIVHAVVRTVVSISIVMVFSTWFGKQLNAHINLYNFALSIIIGSFIANMGFDINLKFLPMLAAFLTLVLIFFLFSFISSKSRVIRKWLSGKPVVVIDNGKILDDNMKKIRYTLDDLNQQLRELGIFDISEVEFAILEVSGKLSVMKKTKYQNATKLDLNPAIQNENFIFPKELIMNGKIIEKNMDAQYSNAWLMNQLNKRNLKLPDVHYAVISSTGHLFIDHYKDHISSPIDNE</sequence>
<gene>
    <name evidence="9" type="ORF">CHR53_16350</name>
</gene>
<organism evidence="9 10">
    <name type="scientific">Neobacillus mesonae</name>
    <dbReference type="NCBI Taxonomy" id="1193713"/>
    <lineage>
        <taxon>Bacteria</taxon>
        <taxon>Bacillati</taxon>
        <taxon>Bacillota</taxon>
        <taxon>Bacilli</taxon>
        <taxon>Bacillales</taxon>
        <taxon>Bacillaceae</taxon>
        <taxon>Neobacillus</taxon>
    </lineage>
</organism>
<dbReference type="EMBL" id="CP022572">
    <property type="protein sequence ID" value="AZU62709.1"/>
    <property type="molecule type" value="Genomic_DNA"/>
</dbReference>
<dbReference type="GO" id="GO:0005886">
    <property type="term" value="C:plasma membrane"/>
    <property type="evidence" value="ECO:0007669"/>
    <property type="project" value="UniProtKB-SubCell"/>
</dbReference>
<evidence type="ECO:0000256" key="6">
    <source>
        <dbReference type="ARBA" id="ARBA00023136"/>
    </source>
</evidence>
<dbReference type="Gene3D" id="3.30.240.20">
    <property type="entry name" value="bsu07140 like domains"/>
    <property type="match status" value="2"/>
</dbReference>
<evidence type="ECO:0000256" key="4">
    <source>
        <dbReference type="ARBA" id="ARBA00022692"/>
    </source>
</evidence>
<name>A0A3Q9QVH3_9BACI</name>
<keyword evidence="5 7" id="KW-1133">Transmembrane helix</keyword>
<dbReference type="PANTHER" id="PTHR34582:SF7">
    <property type="entry name" value="UPF0702 TRANSMEMBRANE PROTEIN YDFS"/>
    <property type="match status" value="1"/>
</dbReference>
<dbReference type="InterPro" id="IPR023090">
    <property type="entry name" value="UPF0702_alpha/beta_dom_sf"/>
</dbReference>
<feature type="transmembrane region" description="Helical" evidence="7">
    <location>
        <begin position="59"/>
        <end position="79"/>
    </location>
</feature>
<dbReference type="KEGG" id="nmk:CHR53_16350"/>
<dbReference type="RefSeq" id="WP_127487529.1">
    <property type="nucleotide sequence ID" value="NZ_CP022572.1"/>
</dbReference>
<evidence type="ECO:0000256" key="1">
    <source>
        <dbReference type="ARBA" id="ARBA00004651"/>
    </source>
</evidence>
<feature type="domain" description="YetF C-terminal" evidence="8">
    <location>
        <begin position="82"/>
        <end position="212"/>
    </location>
</feature>
<dbReference type="STRING" id="1193713.GCA_001636315_00094"/>
<dbReference type="Proteomes" id="UP000282892">
    <property type="component" value="Chromosome"/>
</dbReference>
<feature type="transmembrane region" description="Helical" evidence="7">
    <location>
        <begin position="33"/>
        <end position="53"/>
    </location>
</feature>
<accession>A0A3Q9QVH3</accession>
<evidence type="ECO:0000256" key="2">
    <source>
        <dbReference type="ARBA" id="ARBA00006448"/>
    </source>
</evidence>
<evidence type="ECO:0000256" key="5">
    <source>
        <dbReference type="ARBA" id="ARBA00022989"/>
    </source>
</evidence>
<proteinExistence type="inferred from homology"/>
<protein>
    <submittedName>
        <fullName evidence="9">DUF421 domain-containing protein</fullName>
    </submittedName>
</protein>
<evidence type="ECO:0000256" key="7">
    <source>
        <dbReference type="SAM" id="Phobius"/>
    </source>
</evidence>
<reference evidence="9 10" key="1">
    <citation type="submission" date="2017-07" db="EMBL/GenBank/DDBJ databases">
        <title>The complete genome sequence of Bacillus mesonae strain H20-5, an efficient strain improving plant abiotic stress resistance.</title>
        <authorList>
            <person name="Kim S.Y."/>
            <person name="Song H."/>
            <person name="Sang M.K."/>
            <person name="Weon H.-Y."/>
            <person name="Song J."/>
        </authorList>
    </citation>
    <scope>NUCLEOTIDE SEQUENCE [LARGE SCALE GENOMIC DNA]</scope>
    <source>
        <strain evidence="9 10">H20-5</strain>
    </source>
</reference>
<dbReference type="OrthoDB" id="9778331at2"/>
<keyword evidence="6 7" id="KW-0472">Membrane</keyword>
<keyword evidence="4 7" id="KW-0812">Transmembrane</keyword>
<comment type="subcellular location">
    <subcellularLocation>
        <location evidence="1">Cell membrane</location>
        <topology evidence="1">Multi-pass membrane protein</topology>
    </subcellularLocation>
</comment>
<dbReference type="Pfam" id="PF04239">
    <property type="entry name" value="DUF421"/>
    <property type="match status" value="1"/>
</dbReference>
<evidence type="ECO:0000256" key="3">
    <source>
        <dbReference type="ARBA" id="ARBA00022475"/>
    </source>
</evidence>
<evidence type="ECO:0000313" key="10">
    <source>
        <dbReference type="Proteomes" id="UP000282892"/>
    </source>
</evidence>
<keyword evidence="3" id="KW-1003">Cell membrane</keyword>
<feature type="transmembrane region" description="Helical" evidence="7">
    <location>
        <begin position="6"/>
        <end position="26"/>
    </location>
</feature>
<comment type="similarity">
    <text evidence="2">Belongs to the UPF0702 family.</text>
</comment>
<dbReference type="PANTHER" id="PTHR34582">
    <property type="entry name" value="UPF0702 TRANSMEMBRANE PROTEIN YCAP"/>
    <property type="match status" value="1"/>
</dbReference>